<dbReference type="GO" id="GO:0052650">
    <property type="term" value="F:all-trans-retinol dehydrogenase (NADP+) activity"/>
    <property type="evidence" value="ECO:0007669"/>
    <property type="project" value="UniProtKB-ARBA"/>
</dbReference>
<dbReference type="CDD" id="cd05339">
    <property type="entry name" value="17beta-HSDXI-like_SDR_c"/>
    <property type="match status" value="2"/>
</dbReference>
<comment type="function">
    <text evidence="9">Catalyzes the reduction of all-trans-retinal to all-trans-retinol in the presence of NADPH.</text>
</comment>
<dbReference type="PRINTS" id="PR00081">
    <property type="entry name" value="GDHRDH"/>
</dbReference>
<accession>A0A4S2L498</accession>
<dbReference type="GO" id="GO:0016020">
    <property type="term" value="C:membrane"/>
    <property type="evidence" value="ECO:0007669"/>
    <property type="project" value="UniProtKB-SubCell"/>
</dbReference>
<dbReference type="PANTHER" id="PTHR24322:SF736">
    <property type="entry name" value="RETINOL DEHYDROGENASE 10"/>
    <property type="match status" value="1"/>
</dbReference>
<evidence type="ECO:0000256" key="1">
    <source>
        <dbReference type="ARBA" id="ARBA00004141"/>
    </source>
</evidence>
<organism evidence="13 14">
    <name type="scientific">Temnothorax longispinosus</name>
    <dbReference type="NCBI Taxonomy" id="300112"/>
    <lineage>
        <taxon>Eukaryota</taxon>
        <taxon>Metazoa</taxon>
        <taxon>Ecdysozoa</taxon>
        <taxon>Arthropoda</taxon>
        <taxon>Hexapoda</taxon>
        <taxon>Insecta</taxon>
        <taxon>Pterygota</taxon>
        <taxon>Neoptera</taxon>
        <taxon>Endopterygota</taxon>
        <taxon>Hymenoptera</taxon>
        <taxon>Apocrita</taxon>
        <taxon>Aculeata</taxon>
        <taxon>Formicoidea</taxon>
        <taxon>Formicidae</taxon>
        <taxon>Myrmicinae</taxon>
        <taxon>Temnothorax</taxon>
    </lineage>
</organism>
<feature type="transmembrane region" description="Helical" evidence="12">
    <location>
        <begin position="602"/>
        <end position="628"/>
    </location>
</feature>
<comment type="caution">
    <text evidence="13">The sequence shown here is derived from an EMBL/GenBank/DDBJ whole genome shotgun (WGS) entry which is preliminary data.</text>
</comment>
<dbReference type="Proteomes" id="UP000310200">
    <property type="component" value="Unassembled WGS sequence"/>
</dbReference>
<keyword evidence="8 12" id="KW-0472">Membrane</keyword>
<dbReference type="PRINTS" id="PR00080">
    <property type="entry name" value="SDRFAMILY"/>
</dbReference>
<evidence type="ECO:0000313" key="14">
    <source>
        <dbReference type="Proteomes" id="UP000310200"/>
    </source>
</evidence>
<evidence type="ECO:0000256" key="2">
    <source>
        <dbReference type="ARBA" id="ARBA00006484"/>
    </source>
</evidence>
<sequence>MLEAEYFKRNANPVKSVSIVGFTYHGRKPEYQAVMVKAYNGALVLADVLLLILKILYYICESVYRFFVPSEEKSVAGEIVLITGTGHGIGKELALRYASLGATVVCWDVNQESNEETVNEIKKTGATAAYAYQCDVSKRENVLSVAERVKKEVGDVTILVNNAGIMPCHAFLDHTTDEIRRIFDINVLAHFWMLQAFLPSMIEKNHGHVVALSSLAGIGGIPNLVPYCASKFAVRGLMESISEELRVSSKGKSLIKFTTIYPYMVDTGLCKKPKVRFPNTMPLVSPGQAASQIILAQRRNYREKTVPPLWLSLNAIIRLFPDEATRSLVDFFDSGVYKLVVPNKKKSVAGEIVLVTGAGHGIGKELAIKYASLGATVVCWDINEETNNETMNDIKNMGKNSVYAYRCDVADREEVFRVAEKVKKEVGDVTILVNNAGIAFVKSFLNHSDDEIRRVIDVNTLKAFLPNMIKKNYGHIVALSSVAGLVGAPYGTVYCPTKFAVKAIMEAMSEELNELSNGKSSVKFTTVYPALVLTGLSKKPKIRFPRLMGGLLPQDVASSIIDAQRRNYKNKSIPSHWLSLSKILRHLPDEALRCILVFFDTGFMMCMINIVQIYIYFVWLTLQILYYICQSVFNSIFGLYEKEVAGEIVLITGAGHGIGKELAIQYASLGAKVVCLDVNKHTNEETANQIGKNAYAYREEIFALAKKVKEEVGDVTILVNNAGIMPCRAFLDYTADEIEKIFNINVLAHFWINAITHANMINSIIKTDTQHFYLILLPFLLLSSTKDTAAQIIKAQRQNIRRKSIPSFWLSLVALVRLLPENAQISVTDFIDSGVEPS</sequence>
<protein>
    <recommendedName>
        <fullName evidence="10">Short-chain dehydrogenase/reductase 3</fullName>
    </recommendedName>
    <alternativeName>
        <fullName evidence="11">Retinal short-chain dehydrogenase/reductase 1</fullName>
    </alternativeName>
</protein>
<dbReference type="InterPro" id="IPR036291">
    <property type="entry name" value="NAD(P)-bd_dom_sf"/>
</dbReference>
<dbReference type="AlphaFoldDB" id="A0A4S2L498"/>
<comment type="similarity">
    <text evidence="2">Belongs to the short-chain dehydrogenases/reductases (SDR) family.</text>
</comment>
<keyword evidence="7" id="KW-0443">Lipid metabolism</keyword>
<reference evidence="13 14" key="1">
    <citation type="journal article" date="2019" name="Philos. Trans. R. Soc. Lond., B, Biol. Sci.">
        <title>Ant behaviour and brain gene expression of defending hosts depend on the ecological success of the intruding social parasite.</title>
        <authorList>
            <person name="Kaur R."/>
            <person name="Stoldt M."/>
            <person name="Jongepier E."/>
            <person name="Feldmeyer B."/>
            <person name="Menzel F."/>
            <person name="Bornberg-Bauer E."/>
            <person name="Foitzik S."/>
        </authorList>
    </citation>
    <scope>NUCLEOTIDE SEQUENCE [LARGE SCALE GENOMIC DNA]</scope>
    <source>
        <tissue evidence="13">Whole body</tissue>
    </source>
</reference>
<evidence type="ECO:0000256" key="12">
    <source>
        <dbReference type="SAM" id="Phobius"/>
    </source>
</evidence>
<dbReference type="PROSITE" id="PS00061">
    <property type="entry name" value="ADH_SHORT"/>
    <property type="match status" value="1"/>
</dbReference>
<dbReference type="SUPFAM" id="SSF51735">
    <property type="entry name" value="NAD(P)-binding Rossmann-fold domains"/>
    <property type="match status" value="3"/>
</dbReference>
<dbReference type="EMBL" id="QBLH01000144">
    <property type="protein sequence ID" value="TGZ57471.1"/>
    <property type="molecule type" value="Genomic_DNA"/>
</dbReference>
<evidence type="ECO:0000313" key="13">
    <source>
        <dbReference type="EMBL" id="TGZ57471.1"/>
    </source>
</evidence>
<feature type="transmembrane region" description="Helical" evidence="12">
    <location>
        <begin position="38"/>
        <end position="59"/>
    </location>
</feature>
<evidence type="ECO:0000256" key="3">
    <source>
        <dbReference type="ARBA" id="ARBA00022692"/>
    </source>
</evidence>
<dbReference type="InterPro" id="IPR002347">
    <property type="entry name" value="SDR_fam"/>
</dbReference>
<keyword evidence="3 12" id="KW-0812">Transmembrane</keyword>
<dbReference type="Pfam" id="PF00106">
    <property type="entry name" value="adh_short"/>
    <property type="match status" value="3"/>
</dbReference>
<evidence type="ECO:0000256" key="4">
    <source>
        <dbReference type="ARBA" id="ARBA00022857"/>
    </source>
</evidence>
<evidence type="ECO:0000256" key="9">
    <source>
        <dbReference type="ARBA" id="ARBA00059620"/>
    </source>
</evidence>
<proteinExistence type="inferred from homology"/>
<evidence type="ECO:0000256" key="11">
    <source>
        <dbReference type="ARBA" id="ARBA00082544"/>
    </source>
</evidence>
<keyword evidence="4" id="KW-0521">NADP</keyword>
<name>A0A4S2L498_9HYME</name>
<dbReference type="FunFam" id="3.40.50.720:FF:000131">
    <property type="entry name" value="Short-chain dehydrogenase/reductase 3"/>
    <property type="match status" value="2"/>
</dbReference>
<keyword evidence="6" id="KW-0560">Oxidoreductase</keyword>
<evidence type="ECO:0000256" key="7">
    <source>
        <dbReference type="ARBA" id="ARBA00023098"/>
    </source>
</evidence>
<evidence type="ECO:0000256" key="5">
    <source>
        <dbReference type="ARBA" id="ARBA00022989"/>
    </source>
</evidence>
<dbReference type="Gene3D" id="3.40.50.720">
    <property type="entry name" value="NAD(P)-binding Rossmann-like Domain"/>
    <property type="match status" value="3"/>
</dbReference>
<evidence type="ECO:0000256" key="10">
    <source>
        <dbReference type="ARBA" id="ARBA00068717"/>
    </source>
</evidence>
<keyword evidence="5 12" id="KW-1133">Transmembrane helix</keyword>
<comment type="subcellular location">
    <subcellularLocation>
        <location evidence="1">Membrane</location>
        <topology evidence="1">Multi-pass membrane protein</topology>
    </subcellularLocation>
</comment>
<evidence type="ECO:0000256" key="8">
    <source>
        <dbReference type="ARBA" id="ARBA00023136"/>
    </source>
</evidence>
<dbReference type="PANTHER" id="PTHR24322">
    <property type="entry name" value="PKSB"/>
    <property type="match status" value="1"/>
</dbReference>
<keyword evidence="14" id="KW-1185">Reference proteome</keyword>
<dbReference type="InterPro" id="IPR020904">
    <property type="entry name" value="Sc_DH/Rdtase_CS"/>
</dbReference>
<dbReference type="GO" id="GO:0005811">
    <property type="term" value="C:lipid droplet"/>
    <property type="evidence" value="ECO:0007669"/>
    <property type="project" value="TreeGrafter"/>
</dbReference>
<gene>
    <name evidence="13" type="ORF">DBV15_10131</name>
</gene>
<dbReference type="STRING" id="300112.A0A4S2L498"/>
<evidence type="ECO:0000256" key="6">
    <source>
        <dbReference type="ARBA" id="ARBA00023002"/>
    </source>
</evidence>